<proteinExistence type="predicted"/>
<gene>
    <name evidence="1" type="ORF">ACFSJ3_09005</name>
</gene>
<evidence type="ECO:0000313" key="1">
    <source>
        <dbReference type="EMBL" id="MFD2096119.1"/>
    </source>
</evidence>
<name>A0ABW4XMP4_9GAMM</name>
<dbReference type="PANTHER" id="PTHR30087">
    <property type="entry name" value="INNER MEMBRANE PROTEIN"/>
    <property type="match status" value="1"/>
</dbReference>
<accession>A0ABW4XMP4</accession>
<reference evidence="2" key="1">
    <citation type="journal article" date="2019" name="Int. J. Syst. Evol. Microbiol.">
        <title>The Global Catalogue of Microorganisms (GCM) 10K type strain sequencing project: providing services to taxonomists for standard genome sequencing and annotation.</title>
        <authorList>
            <consortium name="The Broad Institute Genomics Platform"/>
            <consortium name="The Broad Institute Genome Sequencing Center for Infectious Disease"/>
            <person name="Wu L."/>
            <person name="Ma J."/>
        </authorList>
    </citation>
    <scope>NUCLEOTIDE SEQUENCE [LARGE SCALE GENOMIC DNA]</scope>
    <source>
        <strain evidence="2">CGMCC 1.10992</strain>
    </source>
</reference>
<keyword evidence="2" id="KW-1185">Reference proteome</keyword>
<dbReference type="Proteomes" id="UP001597380">
    <property type="component" value="Unassembled WGS sequence"/>
</dbReference>
<protein>
    <submittedName>
        <fullName evidence="1">DUF523 domain-containing protein</fullName>
    </submittedName>
</protein>
<dbReference type="InterPro" id="IPR007553">
    <property type="entry name" value="2-thiour_desulf"/>
</dbReference>
<organism evidence="1 2">
    <name type="scientific">Corallincola platygyrae</name>
    <dbReference type="NCBI Taxonomy" id="1193278"/>
    <lineage>
        <taxon>Bacteria</taxon>
        <taxon>Pseudomonadati</taxon>
        <taxon>Pseudomonadota</taxon>
        <taxon>Gammaproteobacteria</taxon>
        <taxon>Alteromonadales</taxon>
        <taxon>Psychromonadaceae</taxon>
        <taxon>Corallincola</taxon>
    </lineage>
</organism>
<dbReference type="Pfam" id="PF04463">
    <property type="entry name" value="2-thiour_desulf"/>
    <property type="match status" value="1"/>
</dbReference>
<evidence type="ECO:0000313" key="2">
    <source>
        <dbReference type="Proteomes" id="UP001597380"/>
    </source>
</evidence>
<comment type="caution">
    <text evidence="1">The sequence shown here is derived from an EMBL/GenBank/DDBJ whole genome shotgun (WGS) entry which is preliminary data.</text>
</comment>
<dbReference type="RefSeq" id="WP_345341145.1">
    <property type="nucleotide sequence ID" value="NZ_BAABLI010000017.1"/>
</dbReference>
<dbReference type="EMBL" id="JBHUHT010000011">
    <property type="protein sequence ID" value="MFD2096119.1"/>
    <property type="molecule type" value="Genomic_DNA"/>
</dbReference>
<sequence length="154" mass="16550">MQKILVSACLLGDKVRYNAEIMLCDHPLLKLWKQQGRLVKVCPEVAGGLPVPRPAAEQQPDGSIRTHANIDVTEAFALGAACAAKLAESHHIRFALLKARSPSCGSGQVYDGSFQGRLIAGDGMTAARLRDLGVQLFDETQLEQLAEALNTNEG</sequence>
<dbReference type="PANTHER" id="PTHR30087:SF1">
    <property type="entry name" value="HYPOTHETICAL CYTOSOLIC PROTEIN"/>
    <property type="match status" value="1"/>
</dbReference>